<evidence type="ECO:0000313" key="7">
    <source>
        <dbReference type="Proteomes" id="UP000242146"/>
    </source>
</evidence>
<evidence type="ECO:0000313" key="6">
    <source>
        <dbReference type="EMBL" id="ORX44244.1"/>
    </source>
</evidence>
<evidence type="ECO:0000256" key="1">
    <source>
        <dbReference type="ARBA" id="ARBA00009156"/>
    </source>
</evidence>
<dbReference type="InterPro" id="IPR000577">
    <property type="entry name" value="Carb_kinase_FGGY"/>
</dbReference>
<dbReference type="Pfam" id="PF02782">
    <property type="entry name" value="FGGY_C"/>
    <property type="match status" value="1"/>
</dbReference>
<gene>
    <name evidence="6" type="ORF">DM01DRAFT_1312524</name>
</gene>
<keyword evidence="2" id="KW-0808">Transferase</keyword>
<dbReference type="InterPro" id="IPR043129">
    <property type="entry name" value="ATPase_NBD"/>
</dbReference>
<dbReference type="CDD" id="cd07782">
    <property type="entry name" value="ASKHA_NBD_FGGY_D-RBK"/>
    <property type="match status" value="1"/>
</dbReference>
<dbReference type="InterPro" id="IPR018484">
    <property type="entry name" value="FGGY_N"/>
</dbReference>
<dbReference type="PIRSF" id="PIRSF000538">
    <property type="entry name" value="GlpK"/>
    <property type="match status" value="1"/>
</dbReference>
<comment type="caution">
    <text evidence="6">The sequence shown here is derived from an EMBL/GenBank/DDBJ whole genome shotgun (WGS) entry which is preliminary data.</text>
</comment>
<dbReference type="PANTHER" id="PTHR43435:SF4">
    <property type="entry name" value="FGGY CARBOHYDRATE KINASE DOMAIN-CONTAINING PROTEIN"/>
    <property type="match status" value="1"/>
</dbReference>
<dbReference type="InterPro" id="IPR018485">
    <property type="entry name" value="FGGY_C"/>
</dbReference>
<evidence type="ECO:0000259" key="5">
    <source>
        <dbReference type="Pfam" id="PF02782"/>
    </source>
</evidence>
<dbReference type="InterPro" id="IPR006003">
    <property type="entry name" value="FGGY_RbtK-like"/>
</dbReference>
<comment type="similarity">
    <text evidence="1">Belongs to the FGGY kinase family.</text>
</comment>
<keyword evidence="3 6" id="KW-0418">Kinase</keyword>
<dbReference type="STRING" id="101127.A0A1X2G427"/>
<organism evidence="6 7">
    <name type="scientific">Hesseltinella vesiculosa</name>
    <dbReference type="NCBI Taxonomy" id="101127"/>
    <lineage>
        <taxon>Eukaryota</taxon>
        <taxon>Fungi</taxon>
        <taxon>Fungi incertae sedis</taxon>
        <taxon>Mucoromycota</taxon>
        <taxon>Mucoromycotina</taxon>
        <taxon>Mucoromycetes</taxon>
        <taxon>Mucorales</taxon>
        <taxon>Cunninghamellaceae</taxon>
        <taxon>Hesseltinella</taxon>
    </lineage>
</organism>
<dbReference type="PANTHER" id="PTHR43435">
    <property type="entry name" value="RIBULOKINASE"/>
    <property type="match status" value="1"/>
</dbReference>
<name>A0A1X2G427_9FUNG</name>
<dbReference type="OrthoDB" id="203824at2759"/>
<dbReference type="AlphaFoldDB" id="A0A1X2G427"/>
<dbReference type="SUPFAM" id="SSF53067">
    <property type="entry name" value="Actin-like ATPase domain"/>
    <property type="match status" value="2"/>
</dbReference>
<dbReference type="Pfam" id="PF00370">
    <property type="entry name" value="FGGY_N"/>
    <property type="match status" value="1"/>
</dbReference>
<feature type="domain" description="Carbohydrate kinase FGGY C-terminal" evidence="5">
    <location>
        <begin position="292"/>
        <end position="504"/>
    </location>
</feature>
<dbReference type="Gene3D" id="3.30.420.40">
    <property type="match status" value="1"/>
</dbReference>
<evidence type="ECO:0000256" key="2">
    <source>
        <dbReference type="ARBA" id="ARBA00022679"/>
    </source>
</evidence>
<keyword evidence="7" id="KW-1185">Reference proteome</keyword>
<evidence type="ECO:0000259" key="4">
    <source>
        <dbReference type="Pfam" id="PF00370"/>
    </source>
</evidence>
<protein>
    <submittedName>
        <fullName evidence="6">Pentulose kinase</fullName>
    </submittedName>
</protein>
<dbReference type="Gene3D" id="1.20.58.2240">
    <property type="match status" value="1"/>
</dbReference>
<dbReference type="Proteomes" id="UP000242146">
    <property type="component" value="Unassembled WGS sequence"/>
</dbReference>
<dbReference type="GO" id="GO:0005737">
    <property type="term" value="C:cytoplasm"/>
    <property type="evidence" value="ECO:0007669"/>
    <property type="project" value="TreeGrafter"/>
</dbReference>
<dbReference type="EMBL" id="MCGT01000049">
    <property type="protein sequence ID" value="ORX44244.1"/>
    <property type="molecule type" value="Genomic_DNA"/>
</dbReference>
<reference evidence="6 7" key="1">
    <citation type="submission" date="2016-07" db="EMBL/GenBank/DDBJ databases">
        <title>Pervasive Adenine N6-methylation of Active Genes in Fungi.</title>
        <authorList>
            <consortium name="DOE Joint Genome Institute"/>
            <person name="Mondo S.J."/>
            <person name="Dannebaum R.O."/>
            <person name="Kuo R.C."/>
            <person name="Labutti K."/>
            <person name="Haridas S."/>
            <person name="Kuo A."/>
            <person name="Salamov A."/>
            <person name="Ahrendt S.R."/>
            <person name="Lipzen A."/>
            <person name="Sullivan W."/>
            <person name="Andreopoulos W.B."/>
            <person name="Clum A."/>
            <person name="Lindquist E."/>
            <person name="Daum C."/>
            <person name="Ramamoorthy G.K."/>
            <person name="Gryganskyi A."/>
            <person name="Culley D."/>
            <person name="Magnuson J.K."/>
            <person name="James T.Y."/>
            <person name="O'Malley M.A."/>
            <person name="Stajich J.E."/>
            <person name="Spatafora J.W."/>
            <person name="Visel A."/>
            <person name="Grigoriev I.V."/>
        </authorList>
    </citation>
    <scope>NUCLEOTIDE SEQUENCE [LARGE SCALE GENOMIC DNA]</scope>
    <source>
        <strain evidence="6 7">NRRL 3301</strain>
    </source>
</reference>
<feature type="domain" description="Carbohydrate kinase FGGY N-terminal" evidence="4">
    <location>
        <begin position="4"/>
        <end position="273"/>
    </location>
</feature>
<evidence type="ECO:0000256" key="3">
    <source>
        <dbReference type="ARBA" id="ARBA00022777"/>
    </source>
</evidence>
<accession>A0A1X2G427</accession>
<dbReference type="GO" id="GO:0019321">
    <property type="term" value="P:pentose metabolic process"/>
    <property type="evidence" value="ECO:0007669"/>
    <property type="project" value="EnsemblFungi"/>
</dbReference>
<sequence>MAMYYLGVDVGTGSARVAVMDNHGAVKGLSVEAIETHHPVSDIYEQSTDNIWASIVKATHQAMAQAHTTPDAIKGIGFDATCSLAVLDRYGQPLSVNQASDFQDHHWNVILWADHRAVDQASRINATGHPVLRYVGNAISPEMEIPKTLWLKENVPPAHWQAIGDLMDLPDYLTFRATGQRHRSACSLVCKCSYTPSPDRPQGAWDPTFFHAIGLACMADDHCLLGGDPQDEQQQVLLAGDRVEQGLSERAAEELGLLPGTPVGSPVIDAYAGAIATLGAGASSTQDLSHRLAIICGTSSCHIALSPEPIFVQGVWGPYPSVMLPGLWCAEGGQSSTGQLIDHVLATHPAIEQARQLAQAQHCDIYTFLNAHIASLTQKLNLVHWSLLTRQVHVYPDFHGNRSPLADPARRGTIVGLTLDTSVDDLALHYLATLQALACQTKHILTALNDQGYTINTLCLSGGLCKNPLFVQCHADITGCPVILPESIDAAVVLGAAILGARAAHQQDLWQVMCQLGKPGATLHPTTDPQLVHYHQQRYRVFLELLADQKKYDTIMAISSP</sequence>
<dbReference type="NCBIfam" id="TIGR01315">
    <property type="entry name" value="5C_CHO_kinase"/>
    <property type="match status" value="1"/>
</dbReference>
<dbReference type="GO" id="GO:0019150">
    <property type="term" value="F:D-ribulokinase activity"/>
    <property type="evidence" value="ECO:0007669"/>
    <property type="project" value="EnsemblFungi"/>
</dbReference>
<proteinExistence type="inferred from homology"/>